<evidence type="ECO:0000313" key="2">
    <source>
        <dbReference type="Proteomes" id="UP000244197"/>
    </source>
</evidence>
<reference evidence="1 2" key="1">
    <citation type="submission" date="2017-11" db="EMBL/GenBank/DDBJ databases">
        <title>Population delineation of vibrios coincides with oyster pathogenicity.</title>
        <authorList>
            <person name="Bruto M."/>
            <person name="Labreuche Y."/>
            <person name="James A."/>
            <person name="Piel D."/>
            <person name="Chenivesse S."/>
            <person name="Petton B."/>
            <person name="Polz M.F."/>
            <person name="Le Roux F."/>
        </authorList>
    </citation>
    <scope>NUCLEOTIDE SEQUENCE [LARGE SCALE GENOMIC DNA]</scope>
    <source>
        <strain evidence="1 2">FF_144</strain>
    </source>
</reference>
<gene>
    <name evidence="1" type="ORF">CWO07_03475</name>
</gene>
<name>A0A2T5F057_VIBSP</name>
<sequence>MLPFESMARPYMLVPKFDGSHENTFYPVPDKALKQKILDEVREKRRNPSHQVNRGYAPYQGEGAFRQYLAIYLYLTWFVLYYSYFKRKKVVVSDGPATTNKDISKLNKKAKGKAPKEVNVKRLHPATIAQEKSLKKMDEWINLTEGLSFFRHFYKKSRLKLLHVRKEQIIKEIVATFGVITKSMEAKKHELYNSNIEFMKNQFGEDYKVDTPTPDSYHFLMQWVYQLMAQDIFDMRVNVQFQPERLTRGLKAQQAQDIEGFGRDYQIVFTCLEDDTEKKGKVPIEEQLIKTIQSTLDTFLPEPIFKIKQDSKTVLDIVFASDYKKLSRQPDFQYLFGTESDKKANFYHFNRWRIKAVLTSGHFHYETDYTPIHSKTADLVRLHLKDPESGKYKIYDNILNGSLPKQLRTVANMAIAKSACERLLISGGSKPKQANQLVKSKTQINREIDDLFDQVREEIRDSLLEEITSEPCDQLIEDILNSDHPIVDECITKVISVSGALGIAMDEEIVEELASMIANELAVIAVTGLIEGATS</sequence>
<dbReference type="AlphaFoldDB" id="A0A2T5F057"/>
<dbReference type="EMBL" id="PIFK01000005">
    <property type="protein sequence ID" value="PTP38929.1"/>
    <property type="molecule type" value="Genomic_DNA"/>
</dbReference>
<evidence type="ECO:0000313" key="1">
    <source>
        <dbReference type="EMBL" id="PTP38929.1"/>
    </source>
</evidence>
<comment type="caution">
    <text evidence="1">The sequence shown here is derived from an EMBL/GenBank/DDBJ whole genome shotgun (WGS) entry which is preliminary data.</text>
</comment>
<protein>
    <submittedName>
        <fullName evidence="1">Uncharacterized protein</fullName>
    </submittedName>
</protein>
<proteinExistence type="predicted"/>
<dbReference type="Proteomes" id="UP000244197">
    <property type="component" value="Unassembled WGS sequence"/>
</dbReference>
<accession>A0A2T5F057</accession>
<organism evidence="1 2">
    <name type="scientific">Vibrio splendidus</name>
    <dbReference type="NCBI Taxonomy" id="29497"/>
    <lineage>
        <taxon>Bacteria</taxon>
        <taxon>Pseudomonadati</taxon>
        <taxon>Pseudomonadota</taxon>
        <taxon>Gammaproteobacteria</taxon>
        <taxon>Vibrionales</taxon>
        <taxon>Vibrionaceae</taxon>
        <taxon>Vibrio</taxon>
    </lineage>
</organism>